<keyword evidence="3" id="KW-1185">Reference proteome</keyword>
<organism evidence="2 3">
    <name type="scientific">Aldrovandia affinis</name>
    <dbReference type="NCBI Taxonomy" id="143900"/>
    <lineage>
        <taxon>Eukaryota</taxon>
        <taxon>Metazoa</taxon>
        <taxon>Chordata</taxon>
        <taxon>Craniata</taxon>
        <taxon>Vertebrata</taxon>
        <taxon>Euteleostomi</taxon>
        <taxon>Actinopterygii</taxon>
        <taxon>Neopterygii</taxon>
        <taxon>Teleostei</taxon>
        <taxon>Notacanthiformes</taxon>
        <taxon>Halosauridae</taxon>
        <taxon>Aldrovandia</taxon>
    </lineage>
</organism>
<proteinExistence type="predicted"/>
<name>A0AAD7WGU4_9TELE</name>
<dbReference type="AlphaFoldDB" id="A0AAD7WGU4"/>
<protein>
    <submittedName>
        <fullName evidence="2">Uncharacterized protein</fullName>
    </submittedName>
</protein>
<comment type="caution">
    <text evidence="2">The sequence shown here is derived from an EMBL/GenBank/DDBJ whole genome shotgun (WGS) entry which is preliminary data.</text>
</comment>
<dbReference type="Proteomes" id="UP001221898">
    <property type="component" value="Unassembled WGS sequence"/>
</dbReference>
<dbReference type="EMBL" id="JAINUG010000105">
    <property type="protein sequence ID" value="KAJ8396596.1"/>
    <property type="molecule type" value="Genomic_DNA"/>
</dbReference>
<evidence type="ECO:0000313" key="2">
    <source>
        <dbReference type="EMBL" id="KAJ8396596.1"/>
    </source>
</evidence>
<feature type="compositionally biased region" description="Basic and acidic residues" evidence="1">
    <location>
        <begin position="20"/>
        <end position="32"/>
    </location>
</feature>
<reference evidence="2" key="1">
    <citation type="journal article" date="2023" name="Science">
        <title>Genome structures resolve the early diversification of teleost fishes.</title>
        <authorList>
            <person name="Parey E."/>
            <person name="Louis A."/>
            <person name="Montfort J."/>
            <person name="Bouchez O."/>
            <person name="Roques C."/>
            <person name="Iampietro C."/>
            <person name="Lluch J."/>
            <person name="Castinel A."/>
            <person name="Donnadieu C."/>
            <person name="Desvignes T."/>
            <person name="Floi Bucao C."/>
            <person name="Jouanno E."/>
            <person name="Wen M."/>
            <person name="Mejri S."/>
            <person name="Dirks R."/>
            <person name="Jansen H."/>
            <person name="Henkel C."/>
            <person name="Chen W.J."/>
            <person name="Zahm M."/>
            <person name="Cabau C."/>
            <person name="Klopp C."/>
            <person name="Thompson A.W."/>
            <person name="Robinson-Rechavi M."/>
            <person name="Braasch I."/>
            <person name="Lecointre G."/>
            <person name="Bobe J."/>
            <person name="Postlethwait J.H."/>
            <person name="Berthelot C."/>
            <person name="Roest Crollius H."/>
            <person name="Guiguen Y."/>
        </authorList>
    </citation>
    <scope>NUCLEOTIDE SEQUENCE</scope>
    <source>
        <strain evidence="2">NC1722</strain>
    </source>
</reference>
<sequence length="72" mass="7778">MNTVSGLSFWMARWASRNGWRREGPGLKRDTQEQSGSGHLDGGGGPSPRIVPSLSGDDPAWPVMREEAPRSG</sequence>
<gene>
    <name evidence="2" type="ORF">AAFF_G00016620</name>
</gene>
<accession>A0AAD7WGU4</accession>
<evidence type="ECO:0000313" key="3">
    <source>
        <dbReference type="Proteomes" id="UP001221898"/>
    </source>
</evidence>
<evidence type="ECO:0000256" key="1">
    <source>
        <dbReference type="SAM" id="MobiDB-lite"/>
    </source>
</evidence>
<feature type="region of interest" description="Disordered" evidence="1">
    <location>
        <begin position="20"/>
        <end position="72"/>
    </location>
</feature>